<sequence length="18" mass="2210">MALLANTVRQKYRRWEAC</sequence>
<protein>
    <submittedName>
        <fullName evidence="1">Uncharacterized protein</fullName>
    </submittedName>
</protein>
<name>A0AA88W4M3_9ASTE</name>
<gene>
    <name evidence="1" type="ORF">RJ639_004043</name>
</gene>
<dbReference type="AlphaFoldDB" id="A0AA88W4M3"/>
<dbReference type="EMBL" id="JAVXUP010000863">
    <property type="protein sequence ID" value="KAK3019660.1"/>
    <property type="molecule type" value="Genomic_DNA"/>
</dbReference>
<dbReference type="Proteomes" id="UP001188597">
    <property type="component" value="Unassembled WGS sequence"/>
</dbReference>
<evidence type="ECO:0000313" key="1">
    <source>
        <dbReference type="EMBL" id="KAK3019660.1"/>
    </source>
</evidence>
<organism evidence="1 2">
    <name type="scientific">Escallonia herrerae</name>
    <dbReference type="NCBI Taxonomy" id="1293975"/>
    <lineage>
        <taxon>Eukaryota</taxon>
        <taxon>Viridiplantae</taxon>
        <taxon>Streptophyta</taxon>
        <taxon>Embryophyta</taxon>
        <taxon>Tracheophyta</taxon>
        <taxon>Spermatophyta</taxon>
        <taxon>Magnoliopsida</taxon>
        <taxon>eudicotyledons</taxon>
        <taxon>Gunneridae</taxon>
        <taxon>Pentapetalae</taxon>
        <taxon>asterids</taxon>
        <taxon>campanulids</taxon>
        <taxon>Escalloniales</taxon>
        <taxon>Escalloniaceae</taxon>
        <taxon>Escallonia</taxon>
    </lineage>
</organism>
<reference evidence="1" key="1">
    <citation type="submission" date="2022-12" db="EMBL/GenBank/DDBJ databases">
        <title>Draft genome assemblies for two species of Escallonia (Escalloniales).</title>
        <authorList>
            <person name="Chanderbali A."/>
            <person name="Dervinis C."/>
            <person name="Anghel I."/>
            <person name="Soltis D."/>
            <person name="Soltis P."/>
            <person name="Zapata F."/>
        </authorList>
    </citation>
    <scope>NUCLEOTIDE SEQUENCE</scope>
    <source>
        <strain evidence="1">UCBG64.0493</strain>
        <tissue evidence="1">Leaf</tissue>
    </source>
</reference>
<comment type="caution">
    <text evidence="1">The sequence shown here is derived from an EMBL/GenBank/DDBJ whole genome shotgun (WGS) entry which is preliminary data.</text>
</comment>
<keyword evidence="2" id="KW-1185">Reference proteome</keyword>
<evidence type="ECO:0000313" key="2">
    <source>
        <dbReference type="Proteomes" id="UP001188597"/>
    </source>
</evidence>
<accession>A0AA88W4M3</accession>
<proteinExistence type="predicted"/>